<organism evidence="11 12">
    <name type="scientific">Rhodovulum sulfidophilum</name>
    <name type="common">Rhodobacter sulfidophilus</name>
    <dbReference type="NCBI Taxonomy" id="35806"/>
    <lineage>
        <taxon>Bacteria</taxon>
        <taxon>Pseudomonadati</taxon>
        <taxon>Pseudomonadota</taxon>
        <taxon>Alphaproteobacteria</taxon>
        <taxon>Rhodobacterales</taxon>
        <taxon>Paracoccaceae</taxon>
        <taxon>Rhodovulum</taxon>
    </lineage>
</organism>
<evidence type="ECO:0000259" key="10">
    <source>
        <dbReference type="PROSITE" id="PS50928"/>
    </source>
</evidence>
<feature type="transmembrane region" description="Helical" evidence="9">
    <location>
        <begin position="93"/>
        <end position="116"/>
    </location>
</feature>
<proteinExistence type="inferred from homology"/>
<accession>A0ABS1RTC4</accession>
<keyword evidence="4 9" id="KW-0812">Transmembrane</keyword>
<comment type="subcellular location">
    <subcellularLocation>
        <location evidence="1 9">Cell membrane</location>
        <topology evidence="1 9">Multi-pass membrane protein</topology>
    </subcellularLocation>
</comment>
<evidence type="ECO:0000256" key="2">
    <source>
        <dbReference type="ARBA" id="ARBA00022448"/>
    </source>
</evidence>
<evidence type="ECO:0000256" key="3">
    <source>
        <dbReference type="ARBA" id="ARBA00022475"/>
    </source>
</evidence>
<feature type="transmembrane region" description="Helical" evidence="9">
    <location>
        <begin position="136"/>
        <end position="162"/>
    </location>
</feature>
<evidence type="ECO:0000256" key="7">
    <source>
        <dbReference type="ARBA" id="ARBA00022989"/>
    </source>
</evidence>
<evidence type="ECO:0000256" key="8">
    <source>
        <dbReference type="ARBA" id="ARBA00023136"/>
    </source>
</evidence>
<sequence>MAGSIPGSAQAGEATLAKALLGRPEALLGAAILLALILVAVFAPLIAPGDPLAIAGAPLIPPFTDPALPLGTDRLGRDLLAELIHGARTSISVGLSAALVAVVLGMSVGTAAGFAGGLTEAMLMRLVDAFQIVPGFLLALAFVSAAGPSLGIVVLAIALGAWTGPARLARARVLSLRETDFVAAARVMGMSPAEIAFRQILPLALPPVLAVASVIVAAAVLTEAALSFLGLGDPNAITWGAMIAEGRNQLRSASYLSIIPGIALVLTVISTYLLGEALTDILSGRRNR</sequence>
<evidence type="ECO:0000313" key="11">
    <source>
        <dbReference type="EMBL" id="MBL3609132.1"/>
    </source>
</evidence>
<feature type="transmembrane region" description="Helical" evidence="9">
    <location>
        <begin position="208"/>
        <end position="232"/>
    </location>
</feature>
<dbReference type="Pfam" id="PF00528">
    <property type="entry name" value="BPD_transp_1"/>
    <property type="match status" value="1"/>
</dbReference>
<evidence type="ECO:0000313" key="12">
    <source>
        <dbReference type="Proteomes" id="UP000604473"/>
    </source>
</evidence>
<dbReference type="EMBL" id="JAESJJ010000011">
    <property type="protein sequence ID" value="MBL3609132.1"/>
    <property type="molecule type" value="Genomic_DNA"/>
</dbReference>
<evidence type="ECO:0000256" key="4">
    <source>
        <dbReference type="ARBA" id="ARBA00022692"/>
    </source>
</evidence>
<dbReference type="PROSITE" id="PS50928">
    <property type="entry name" value="ABC_TM1"/>
    <property type="match status" value="1"/>
</dbReference>
<dbReference type="Proteomes" id="UP000604473">
    <property type="component" value="Unassembled WGS sequence"/>
</dbReference>
<evidence type="ECO:0000256" key="5">
    <source>
        <dbReference type="ARBA" id="ARBA00022856"/>
    </source>
</evidence>
<keyword evidence="3" id="KW-1003">Cell membrane</keyword>
<comment type="caution">
    <text evidence="11">The sequence shown here is derived from an EMBL/GenBank/DDBJ whole genome shotgun (WGS) entry which is preliminary data.</text>
</comment>
<protein>
    <submittedName>
        <fullName evidence="11">ABC transporter permease</fullName>
    </submittedName>
</protein>
<keyword evidence="7 9" id="KW-1133">Transmembrane helix</keyword>
<evidence type="ECO:0000256" key="9">
    <source>
        <dbReference type="RuleBase" id="RU363032"/>
    </source>
</evidence>
<evidence type="ECO:0000256" key="1">
    <source>
        <dbReference type="ARBA" id="ARBA00004651"/>
    </source>
</evidence>
<dbReference type="Gene3D" id="1.10.3720.10">
    <property type="entry name" value="MetI-like"/>
    <property type="match status" value="1"/>
</dbReference>
<dbReference type="InterPro" id="IPR000515">
    <property type="entry name" value="MetI-like"/>
</dbReference>
<dbReference type="InterPro" id="IPR050366">
    <property type="entry name" value="BP-dependent_transpt_permease"/>
</dbReference>
<keyword evidence="12" id="KW-1185">Reference proteome</keyword>
<keyword evidence="5" id="KW-0571">Peptide transport</keyword>
<dbReference type="SUPFAM" id="SSF161098">
    <property type="entry name" value="MetI-like"/>
    <property type="match status" value="1"/>
</dbReference>
<evidence type="ECO:0000256" key="6">
    <source>
        <dbReference type="ARBA" id="ARBA00022927"/>
    </source>
</evidence>
<dbReference type="PANTHER" id="PTHR43386:SF1">
    <property type="entry name" value="D,D-DIPEPTIDE TRANSPORT SYSTEM PERMEASE PROTEIN DDPC-RELATED"/>
    <property type="match status" value="1"/>
</dbReference>
<name>A0ABS1RTC4_RHOSU</name>
<dbReference type="InterPro" id="IPR035906">
    <property type="entry name" value="MetI-like_sf"/>
</dbReference>
<keyword evidence="8 9" id="KW-0472">Membrane</keyword>
<feature type="transmembrane region" description="Helical" evidence="9">
    <location>
        <begin position="26"/>
        <end position="47"/>
    </location>
</feature>
<keyword evidence="6" id="KW-0653">Protein transport</keyword>
<feature type="transmembrane region" description="Helical" evidence="9">
    <location>
        <begin position="252"/>
        <end position="275"/>
    </location>
</feature>
<dbReference type="CDD" id="cd06261">
    <property type="entry name" value="TM_PBP2"/>
    <property type="match status" value="1"/>
</dbReference>
<feature type="domain" description="ABC transmembrane type-1" evidence="10">
    <location>
        <begin position="87"/>
        <end position="275"/>
    </location>
</feature>
<keyword evidence="2 9" id="KW-0813">Transport</keyword>
<dbReference type="PANTHER" id="PTHR43386">
    <property type="entry name" value="OLIGOPEPTIDE TRANSPORT SYSTEM PERMEASE PROTEIN APPC"/>
    <property type="match status" value="1"/>
</dbReference>
<reference evidence="11 12" key="1">
    <citation type="submission" date="2021-01" db="EMBL/GenBank/DDBJ databases">
        <title>Draft genomes of Rhodovulum sulfidophilum.</title>
        <authorList>
            <person name="Guzman M.S."/>
        </authorList>
    </citation>
    <scope>NUCLEOTIDE SEQUENCE [LARGE SCALE GENOMIC DNA]</scope>
    <source>
        <strain evidence="11 12">AB35</strain>
    </source>
</reference>
<comment type="similarity">
    <text evidence="9">Belongs to the binding-protein-dependent transport system permease family.</text>
</comment>
<gene>
    <name evidence="11" type="ORF">JMM60_10015</name>
</gene>